<comment type="caution">
    <text evidence="1">The sequence shown here is derived from an EMBL/GenBank/DDBJ whole genome shotgun (WGS) entry which is preliminary data.</text>
</comment>
<dbReference type="EMBL" id="JAPDFR010000009">
    <property type="protein sequence ID" value="KAK0383790.1"/>
    <property type="molecule type" value="Genomic_DNA"/>
</dbReference>
<evidence type="ECO:0000313" key="2">
    <source>
        <dbReference type="Proteomes" id="UP001175261"/>
    </source>
</evidence>
<evidence type="ECO:0000313" key="1">
    <source>
        <dbReference type="EMBL" id="KAK0383790.1"/>
    </source>
</evidence>
<name>A0AA39GAM1_SARSR</name>
<accession>A0AA39GAM1</accession>
<gene>
    <name evidence="1" type="ORF">NLU13_9701</name>
</gene>
<keyword evidence="2" id="KW-1185">Reference proteome</keyword>
<organism evidence="1 2">
    <name type="scientific">Sarocladium strictum</name>
    <name type="common">Black bundle disease fungus</name>
    <name type="synonym">Acremonium strictum</name>
    <dbReference type="NCBI Taxonomy" id="5046"/>
    <lineage>
        <taxon>Eukaryota</taxon>
        <taxon>Fungi</taxon>
        <taxon>Dikarya</taxon>
        <taxon>Ascomycota</taxon>
        <taxon>Pezizomycotina</taxon>
        <taxon>Sordariomycetes</taxon>
        <taxon>Hypocreomycetidae</taxon>
        <taxon>Hypocreales</taxon>
        <taxon>Sarocladiaceae</taxon>
        <taxon>Sarocladium</taxon>
    </lineage>
</organism>
<dbReference type="Proteomes" id="UP001175261">
    <property type="component" value="Unassembled WGS sequence"/>
</dbReference>
<reference evidence="1" key="1">
    <citation type="submission" date="2022-10" db="EMBL/GenBank/DDBJ databases">
        <title>Determination and structural analysis of whole genome sequence of Sarocladium strictum F4-1.</title>
        <authorList>
            <person name="Hu L."/>
            <person name="Jiang Y."/>
        </authorList>
    </citation>
    <scope>NUCLEOTIDE SEQUENCE</scope>
    <source>
        <strain evidence="1">F4-1</strain>
    </source>
</reference>
<dbReference type="AlphaFoldDB" id="A0AA39GAM1"/>
<sequence>MLNTSSHAEGEPLFPSYKQRRANRERIVQSPAFDRIYWRLAGDYPSAISVMKTKHYDGQLELFFVPDGNGSSGEWDETAALPVTEPKVSSVAASVRSLDEWEYNLMKQHGSYRHESQEYYTYGELNDEDRPYREQGVEDGNWEEDSDAEFLVSCCGENRPLHKAGQRIEVTPSAGNRFVTVHDFISAVHPWLMELRDDLVLANTYTWQDQFRDDEFLVDCLLMPELNILTKKQWHQNHQPPRMDASTLRFLERIRAEEAQKAQKAQEAHETQ</sequence>
<protein>
    <submittedName>
        <fullName evidence="1">Uncharacterized protein</fullName>
    </submittedName>
</protein>
<proteinExistence type="predicted"/>